<protein>
    <submittedName>
        <fullName evidence="2">DUF4340 domain-containing protein</fullName>
    </submittedName>
</protein>
<evidence type="ECO:0000259" key="1">
    <source>
        <dbReference type="Pfam" id="PF14238"/>
    </source>
</evidence>
<evidence type="ECO:0000313" key="3">
    <source>
        <dbReference type="Proteomes" id="UP000663929"/>
    </source>
</evidence>
<name>A0A8A4TTN0_SULCO</name>
<dbReference type="Proteomes" id="UP000663929">
    <property type="component" value="Chromosome"/>
</dbReference>
<reference evidence="2" key="1">
    <citation type="submission" date="2021-03" db="EMBL/GenBank/DDBJ databases">
        <title>Acanthopleuribacteraceae sp. M133.</title>
        <authorList>
            <person name="Wang G."/>
        </authorList>
    </citation>
    <scope>NUCLEOTIDE SEQUENCE</scope>
    <source>
        <strain evidence="2">M133</strain>
    </source>
</reference>
<organism evidence="2 3">
    <name type="scientific">Sulfidibacter corallicola</name>
    <dbReference type="NCBI Taxonomy" id="2818388"/>
    <lineage>
        <taxon>Bacteria</taxon>
        <taxon>Pseudomonadati</taxon>
        <taxon>Acidobacteriota</taxon>
        <taxon>Holophagae</taxon>
        <taxon>Acanthopleuribacterales</taxon>
        <taxon>Acanthopleuribacteraceae</taxon>
        <taxon>Sulfidibacter</taxon>
    </lineage>
</organism>
<dbReference type="RefSeq" id="WP_237383428.1">
    <property type="nucleotide sequence ID" value="NZ_CP071793.1"/>
</dbReference>
<sequence length="349" mass="38210">MRLNAVLGGIAVALFAISLFSYRASVTRAERFERGQKFLSQLNPDNIHQVEITKSGETVVLKKADDAYVVSSTHGYPAKNESINRFLRGILEISLEKEVGSSDSLAAELGVQPGGEESTEITLKDSSGKDMVHFLVGKSTDDGRGHYIRRLDGEAGPIYLSSRGVFLSSTSDSFLDKEILDVQEADIASIQGGDYLIEDESGTLTLKDIPGGKEAKSSELTSVKGAARSLRFEKVYLADDAAVAGLNFARTLTLNLKDKSGYAFALAQQDGKHYLQVEATFELDRVGISQEDTKEQLEEKSKILSRADEVTKFNNHHGSWVYEVTETVAGKFTKAKKDLIETPEKKDKS</sequence>
<feature type="domain" description="DUF4340" evidence="1">
    <location>
        <begin position="71"/>
        <end position="233"/>
    </location>
</feature>
<evidence type="ECO:0000313" key="2">
    <source>
        <dbReference type="EMBL" id="QTD53326.1"/>
    </source>
</evidence>
<gene>
    <name evidence="2" type="ORF">J3U87_12800</name>
</gene>
<dbReference type="KEGG" id="scor:J3U87_12800"/>
<dbReference type="Pfam" id="PF14238">
    <property type="entry name" value="DUF4340"/>
    <property type="match status" value="1"/>
</dbReference>
<dbReference type="EMBL" id="CP071793">
    <property type="protein sequence ID" value="QTD53326.1"/>
    <property type="molecule type" value="Genomic_DNA"/>
</dbReference>
<dbReference type="AlphaFoldDB" id="A0A8A4TTN0"/>
<keyword evidence="3" id="KW-1185">Reference proteome</keyword>
<proteinExistence type="predicted"/>
<dbReference type="InterPro" id="IPR025641">
    <property type="entry name" value="DUF4340"/>
</dbReference>
<accession>A0A8A4TTN0</accession>